<proteinExistence type="predicted"/>
<reference evidence="2 3" key="1">
    <citation type="journal article" date="2015" name="J. Biotechnol.">
        <title>Complete genome sequence of a malodorant-producing acetogen, Clostridium scatologenes ATCC 25775(T).</title>
        <authorList>
            <person name="Zhu Z."/>
            <person name="Guo T."/>
            <person name="Zheng H."/>
            <person name="Song T."/>
            <person name="Ouyang P."/>
            <person name="Xie J."/>
        </authorList>
    </citation>
    <scope>NUCLEOTIDE SEQUENCE [LARGE SCALE GENOMIC DNA]</scope>
    <source>
        <strain evidence="2 3">ATCC 25775</strain>
    </source>
</reference>
<evidence type="ECO:0000256" key="1">
    <source>
        <dbReference type="SAM" id="Phobius"/>
    </source>
</evidence>
<evidence type="ECO:0000313" key="3">
    <source>
        <dbReference type="Proteomes" id="UP000033115"/>
    </source>
</evidence>
<accession>A0A0E3GSF4</accession>
<keyword evidence="3" id="KW-1185">Reference proteome</keyword>
<gene>
    <name evidence="2" type="ORF">CSCA_4851</name>
</gene>
<sequence length="141" mass="16142">MTYIITIVLKLVISLVIVILSPFAYKTLSALERKSIALAGESNYNFLRIFITDLIKSRPNEFYEEELIKILDTIDNRFGNKFTENEIRILVDSAIKDFGKTVINSVPKNETTNETEVAAKTETDVIEKLQETLDMLKNHNK</sequence>
<dbReference type="HOGENOM" id="CLU_1822058_0_0_9"/>
<organism evidence="2 3">
    <name type="scientific">Clostridium scatologenes</name>
    <dbReference type="NCBI Taxonomy" id="1548"/>
    <lineage>
        <taxon>Bacteria</taxon>
        <taxon>Bacillati</taxon>
        <taxon>Bacillota</taxon>
        <taxon>Clostridia</taxon>
        <taxon>Eubacteriales</taxon>
        <taxon>Clostridiaceae</taxon>
        <taxon>Clostridium</taxon>
    </lineage>
</organism>
<name>A0A0E3GSF4_CLOSL</name>
<keyword evidence="1" id="KW-1133">Transmembrane helix</keyword>
<dbReference type="STRING" id="1548.CSCA_4851"/>
<dbReference type="RefSeq" id="WP_029159909.1">
    <property type="nucleotide sequence ID" value="NZ_CP009933.1"/>
</dbReference>
<keyword evidence="1" id="KW-0812">Transmembrane</keyword>
<dbReference type="EMBL" id="CP009933">
    <property type="protein sequence ID" value="AKA71976.1"/>
    <property type="molecule type" value="Genomic_DNA"/>
</dbReference>
<evidence type="ECO:0000313" key="2">
    <source>
        <dbReference type="EMBL" id="AKA71976.1"/>
    </source>
</evidence>
<dbReference type="Proteomes" id="UP000033115">
    <property type="component" value="Chromosome"/>
</dbReference>
<dbReference type="KEGG" id="csq:CSCA_4851"/>
<dbReference type="AlphaFoldDB" id="A0A0E3GSF4"/>
<feature type="transmembrane region" description="Helical" evidence="1">
    <location>
        <begin position="6"/>
        <end position="25"/>
    </location>
</feature>
<protein>
    <submittedName>
        <fullName evidence="2">Uncharacterized protein</fullName>
    </submittedName>
</protein>
<keyword evidence="1" id="KW-0472">Membrane</keyword>